<keyword evidence="3" id="KW-1185">Reference proteome</keyword>
<dbReference type="Pfam" id="PF08448">
    <property type="entry name" value="PAS_4"/>
    <property type="match status" value="1"/>
</dbReference>
<dbReference type="Gene3D" id="3.30.450.20">
    <property type="entry name" value="PAS domain"/>
    <property type="match status" value="1"/>
</dbReference>
<dbReference type="Proteomes" id="UP001176471">
    <property type="component" value="Unassembled WGS sequence"/>
</dbReference>
<dbReference type="InterPro" id="IPR035965">
    <property type="entry name" value="PAS-like_dom_sf"/>
</dbReference>
<gene>
    <name evidence="2" type="ORF">Q4610_17365</name>
</gene>
<evidence type="ECO:0000313" key="3">
    <source>
        <dbReference type="Proteomes" id="UP001176471"/>
    </source>
</evidence>
<reference evidence="2" key="1">
    <citation type="submission" date="2023-07" db="EMBL/GenBank/DDBJ databases">
        <title>Bacterial whole genome sequence for Sphingobium sp. HBC34.</title>
        <authorList>
            <person name="Le V."/>
            <person name="Ko S.-R."/>
            <person name="Ahn C.-Y."/>
            <person name="Oh H.-M."/>
        </authorList>
    </citation>
    <scope>NUCLEOTIDE SEQUENCE</scope>
    <source>
        <strain evidence="2">HBC34</strain>
    </source>
</reference>
<name>A0ABT8ZQK1_9SPHN</name>
<dbReference type="RefSeq" id="WP_066780665.1">
    <property type="nucleotide sequence ID" value="NZ_JAUQOM010000012.1"/>
</dbReference>
<dbReference type="InterPro" id="IPR013656">
    <property type="entry name" value="PAS_4"/>
</dbReference>
<organism evidence="2 3">
    <name type="scientific">Sphingobium cyanobacteriorum</name>
    <dbReference type="NCBI Taxonomy" id="3063954"/>
    <lineage>
        <taxon>Bacteria</taxon>
        <taxon>Pseudomonadati</taxon>
        <taxon>Pseudomonadota</taxon>
        <taxon>Alphaproteobacteria</taxon>
        <taxon>Sphingomonadales</taxon>
        <taxon>Sphingomonadaceae</taxon>
        <taxon>Sphingobium</taxon>
    </lineage>
</organism>
<evidence type="ECO:0000313" key="2">
    <source>
        <dbReference type="EMBL" id="MDO7836819.1"/>
    </source>
</evidence>
<evidence type="ECO:0000259" key="1">
    <source>
        <dbReference type="Pfam" id="PF08448"/>
    </source>
</evidence>
<accession>A0ABT8ZQK1</accession>
<sequence length="219" mass="24147">MNASLAISMPELNMAERTRAFAWDRTPLGPRSTWPAALRISVDAMLASLHPMCLIWGSERILLYNDGYAPILGSRHPDALGYPTAEVWPELWPDLEPLIEGVFRGESVAFRDQPLTMTRNGFTEETWYDFAYSPVWDDEGEVAGLMNITSDSTARVKAKRERDAATAEAQEAAVFMRSVLAASTDCIKVVELDGTLSFMSEGGMKTMEVSDFNAVAGCP</sequence>
<protein>
    <submittedName>
        <fullName evidence="2">PAS domain-containing protein</fullName>
    </submittedName>
</protein>
<proteinExistence type="predicted"/>
<dbReference type="SUPFAM" id="SSF55785">
    <property type="entry name" value="PYP-like sensor domain (PAS domain)"/>
    <property type="match status" value="1"/>
</dbReference>
<comment type="caution">
    <text evidence="2">The sequence shown here is derived from an EMBL/GenBank/DDBJ whole genome shotgun (WGS) entry which is preliminary data.</text>
</comment>
<feature type="domain" description="PAS fold-4" evidence="1">
    <location>
        <begin position="59"/>
        <end position="156"/>
    </location>
</feature>
<dbReference type="EMBL" id="JAUQOM010000012">
    <property type="protein sequence ID" value="MDO7836819.1"/>
    <property type="molecule type" value="Genomic_DNA"/>
</dbReference>